<organism evidence="1 2">
    <name type="scientific">Opisthorchis viverrini</name>
    <name type="common">Southeast Asian liver fluke</name>
    <dbReference type="NCBI Taxonomy" id="6198"/>
    <lineage>
        <taxon>Eukaryota</taxon>
        <taxon>Metazoa</taxon>
        <taxon>Spiralia</taxon>
        <taxon>Lophotrochozoa</taxon>
        <taxon>Platyhelminthes</taxon>
        <taxon>Trematoda</taxon>
        <taxon>Digenea</taxon>
        <taxon>Opisthorchiida</taxon>
        <taxon>Opisthorchiata</taxon>
        <taxon>Opisthorchiidae</taxon>
        <taxon>Opisthorchis</taxon>
    </lineage>
</organism>
<protein>
    <submittedName>
        <fullName evidence="1">Uncharacterized protein</fullName>
    </submittedName>
</protein>
<dbReference type="GeneID" id="20317425"/>
<dbReference type="KEGG" id="ovi:T265_03238"/>
<dbReference type="AlphaFoldDB" id="A0A074ZS87"/>
<proteinExistence type="predicted"/>
<accession>A0A074ZS87</accession>
<dbReference type="RefSeq" id="XP_009165935.1">
    <property type="nucleotide sequence ID" value="XM_009167671.1"/>
</dbReference>
<evidence type="ECO:0000313" key="2">
    <source>
        <dbReference type="Proteomes" id="UP000054324"/>
    </source>
</evidence>
<dbReference type="Proteomes" id="UP000054324">
    <property type="component" value="Unassembled WGS sequence"/>
</dbReference>
<name>A0A074ZS87_OPIVI</name>
<keyword evidence="2" id="KW-1185">Reference proteome</keyword>
<evidence type="ECO:0000313" key="1">
    <source>
        <dbReference type="EMBL" id="KER30288.1"/>
    </source>
</evidence>
<reference evidence="1 2" key="1">
    <citation type="submission" date="2013-11" db="EMBL/GenBank/DDBJ databases">
        <title>Opisthorchis viverrini - life in the bile duct.</title>
        <authorList>
            <person name="Young N.D."/>
            <person name="Nagarajan N."/>
            <person name="Lin S.J."/>
            <person name="Korhonen P.K."/>
            <person name="Jex A.R."/>
            <person name="Hall R.S."/>
            <person name="Safavi-Hemami H."/>
            <person name="Kaewkong W."/>
            <person name="Bertrand D."/>
            <person name="Gao S."/>
            <person name="Seet Q."/>
            <person name="Wongkham S."/>
            <person name="Teh B.T."/>
            <person name="Wongkham C."/>
            <person name="Intapan P.M."/>
            <person name="Maleewong W."/>
            <person name="Yang X."/>
            <person name="Hu M."/>
            <person name="Wang Z."/>
            <person name="Hofmann A."/>
            <person name="Sternberg P.W."/>
            <person name="Tan P."/>
            <person name="Wang J."/>
            <person name="Gasser R.B."/>
        </authorList>
    </citation>
    <scope>NUCLEOTIDE SEQUENCE [LARGE SCALE GENOMIC DNA]</scope>
</reference>
<sequence>MPYFLRPRAKPVPYSQHTVGKERMNEAWSQIKGAMQAEIKAVCPASPIHSTDDWISSRSLVLTGARRPIPIRNQNDCACKSLEHEMVNSLWEN</sequence>
<dbReference type="EMBL" id="KL596663">
    <property type="protein sequence ID" value="KER30288.1"/>
    <property type="molecule type" value="Genomic_DNA"/>
</dbReference>
<gene>
    <name evidence="1" type="ORF">T265_03238</name>
</gene>
<dbReference type="CTD" id="20317425"/>